<evidence type="ECO:0000256" key="7">
    <source>
        <dbReference type="ARBA" id="ARBA00023242"/>
    </source>
</evidence>
<keyword evidence="6" id="KW-0804">Transcription</keyword>
<gene>
    <name evidence="9" type="ORF">CDV31_009043</name>
</gene>
<dbReference type="GO" id="GO:0008270">
    <property type="term" value="F:zinc ion binding"/>
    <property type="evidence" value="ECO:0007669"/>
    <property type="project" value="InterPro"/>
</dbReference>
<evidence type="ECO:0000313" key="10">
    <source>
        <dbReference type="Proteomes" id="UP000288429"/>
    </source>
</evidence>
<dbReference type="SMART" id="SM00906">
    <property type="entry name" value="Fungal_trans"/>
    <property type="match status" value="1"/>
</dbReference>
<dbReference type="GO" id="GO:0005634">
    <property type="term" value="C:nucleus"/>
    <property type="evidence" value="ECO:0007669"/>
    <property type="project" value="UniProtKB-SubCell"/>
</dbReference>
<evidence type="ECO:0000256" key="6">
    <source>
        <dbReference type="ARBA" id="ARBA00023163"/>
    </source>
</evidence>
<evidence type="ECO:0000256" key="3">
    <source>
        <dbReference type="ARBA" id="ARBA00022833"/>
    </source>
</evidence>
<keyword evidence="7" id="KW-0539">Nucleus</keyword>
<sequence length="594" mass="66665">MALAAADSVVNMSPRLPGQEPVFSKIFLTDIMRNLTKPQLLRSQPFGQHSEEDEAPFSNIMGSLEEAEPITLPSREVAHNLVKVYFSFTNLGMPLLHQDMFQEKLDFLYSLPHKINLASTHTTEESRIATFFVLEVFAIALLVVQQRDASGRWLADRYHRTAVGALHEAGLPSDLEGVQALLLIGQHAYHHPTLWDVWKIVGAALRLAVELGLHQDPPPDTLSFLQLDTMRRTFWVAYAMDRNISTSLYLPSCLSDGAITAKFPSDARDEYITSDEPGPFSEDQISGSKRITLHLFRYRQIQSEIRRALHQTPFLPTDPLNLNSWQQQMHAKIETWYQTAPQGPDFTNMEKEVVETFEVTYNTALFHLYRPSLNIPVPSGPQLLIMTQAATKMIHLYRRFFRQHKLTIYWQAVENVSSAGLALLLGFIQSPEVRETTTLYTLNSMVHLCSSVLWGMVEHFPSLRGKRDAFDAASTTVLADLNEGRAMSDQHINLLEQNESRRIGHSFSHPISITEQNELQGEQGVGPDVLAMASAPAGSMHAGQRAPAGLTMGADVRSDLNMSNNSFSLSDSDVLTWMLEPVEDVPGTLPMTWM</sequence>
<proteinExistence type="predicted"/>
<evidence type="ECO:0000256" key="1">
    <source>
        <dbReference type="ARBA" id="ARBA00004123"/>
    </source>
</evidence>
<comment type="caution">
    <text evidence="9">The sequence shown here is derived from an EMBL/GenBank/DDBJ whole genome shotgun (WGS) entry which is preliminary data.</text>
</comment>
<dbReference type="InterPro" id="IPR007219">
    <property type="entry name" value="XnlR_reg_dom"/>
</dbReference>
<name>A0A428TX56_9HYPO</name>
<dbReference type="GO" id="GO:0006351">
    <property type="term" value="P:DNA-templated transcription"/>
    <property type="evidence" value="ECO:0007669"/>
    <property type="project" value="InterPro"/>
</dbReference>
<keyword evidence="4" id="KW-0805">Transcription regulation</keyword>
<reference evidence="9 10" key="1">
    <citation type="submission" date="2017-06" db="EMBL/GenBank/DDBJ databases">
        <title>Cmopartive genomic analysis of Ambrosia Fusariam Clade fungi.</title>
        <authorList>
            <person name="Stajich J.E."/>
            <person name="Carrillo J."/>
            <person name="Kijimoto T."/>
            <person name="Eskalen A."/>
            <person name="O'Donnell K."/>
            <person name="Kasson M."/>
        </authorList>
    </citation>
    <scope>NUCLEOTIDE SEQUENCE [LARGE SCALE GENOMIC DNA]</scope>
    <source>
        <strain evidence="9 10">NRRL 20438</strain>
    </source>
</reference>
<dbReference type="GO" id="GO:0000981">
    <property type="term" value="F:DNA-binding transcription factor activity, RNA polymerase II-specific"/>
    <property type="evidence" value="ECO:0007669"/>
    <property type="project" value="TreeGrafter"/>
</dbReference>
<evidence type="ECO:0000313" key="9">
    <source>
        <dbReference type="EMBL" id="RSM06614.1"/>
    </source>
</evidence>
<protein>
    <recommendedName>
        <fullName evidence="8">Xylanolytic transcriptional activator regulatory domain-containing protein</fullName>
    </recommendedName>
</protein>
<keyword evidence="2" id="KW-0479">Metal-binding</keyword>
<evidence type="ECO:0000256" key="2">
    <source>
        <dbReference type="ARBA" id="ARBA00022723"/>
    </source>
</evidence>
<dbReference type="Proteomes" id="UP000288429">
    <property type="component" value="Unassembled WGS sequence"/>
</dbReference>
<organism evidence="9 10">
    <name type="scientific">Fusarium ambrosium</name>
    <dbReference type="NCBI Taxonomy" id="131363"/>
    <lineage>
        <taxon>Eukaryota</taxon>
        <taxon>Fungi</taxon>
        <taxon>Dikarya</taxon>
        <taxon>Ascomycota</taxon>
        <taxon>Pezizomycotina</taxon>
        <taxon>Sordariomycetes</taxon>
        <taxon>Hypocreomycetidae</taxon>
        <taxon>Hypocreales</taxon>
        <taxon>Nectriaceae</taxon>
        <taxon>Fusarium</taxon>
        <taxon>Fusarium solani species complex</taxon>
    </lineage>
</organism>
<accession>A0A428TX56</accession>
<dbReference type="PANTHER" id="PTHR47782">
    <property type="entry name" value="ZN(II)2CYS6 TRANSCRIPTION FACTOR (EUROFUNG)-RELATED"/>
    <property type="match status" value="1"/>
</dbReference>
<comment type="subcellular location">
    <subcellularLocation>
        <location evidence="1">Nucleus</location>
    </subcellularLocation>
</comment>
<evidence type="ECO:0000259" key="8">
    <source>
        <dbReference type="SMART" id="SM00906"/>
    </source>
</evidence>
<keyword evidence="3" id="KW-0862">Zinc</keyword>
<keyword evidence="10" id="KW-1185">Reference proteome</keyword>
<dbReference type="PANTHER" id="PTHR47782:SF1">
    <property type="entry name" value="PYRIMIDINE PATHWAY REGULATORY PROTEIN 1"/>
    <property type="match status" value="1"/>
</dbReference>
<dbReference type="AlphaFoldDB" id="A0A428TX56"/>
<dbReference type="GO" id="GO:0045944">
    <property type="term" value="P:positive regulation of transcription by RNA polymerase II"/>
    <property type="evidence" value="ECO:0007669"/>
    <property type="project" value="TreeGrafter"/>
</dbReference>
<dbReference type="EMBL" id="NIZV01000124">
    <property type="protein sequence ID" value="RSM06614.1"/>
    <property type="molecule type" value="Genomic_DNA"/>
</dbReference>
<dbReference type="Pfam" id="PF04082">
    <property type="entry name" value="Fungal_trans"/>
    <property type="match status" value="1"/>
</dbReference>
<dbReference type="InterPro" id="IPR052202">
    <property type="entry name" value="Yeast_MetPath_Reg"/>
</dbReference>
<keyword evidence="5" id="KW-0238">DNA-binding</keyword>
<dbReference type="CDD" id="cd12148">
    <property type="entry name" value="fungal_TF_MHR"/>
    <property type="match status" value="1"/>
</dbReference>
<feature type="domain" description="Xylanolytic transcriptional activator regulatory" evidence="8">
    <location>
        <begin position="197"/>
        <end position="270"/>
    </location>
</feature>
<evidence type="ECO:0000256" key="4">
    <source>
        <dbReference type="ARBA" id="ARBA00023015"/>
    </source>
</evidence>
<evidence type="ECO:0000256" key="5">
    <source>
        <dbReference type="ARBA" id="ARBA00023125"/>
    </source>
</evidence>
<dbReference type="GO" id="GO:0043565">
    <property type="term" value="F:sequence-specific DNA binding"/>
    <property type="evidence" value="ECO:0007669"/>
    <property type="project" value="TreeGrafter"/>
</dbReference>